<evidence type="ECO:0000313" key="1">
    <source>
        <dbReference type="EMBL" id="OHA89893.1"/>
    </source>
</evidence>
<evidence type="ECO:0000313" key="2">
    <source>
        <dbReference type="Proteomes" id="UP000178538"/>
    </source>
</evidence>
<proteinExistence type="predicted"/>
<comment type="caution">
    <text evidence="1">The sequence shown here is derived from an EMBL/GenBank/DDBJ whole genome shotgun (WGS) entry which is preliminary data.</text>
</comment>
<dbReference type="STRING" id="1802737.A2832_02020"/>
<dbReference type="InterPro" id="IPR035069">
    <property type="entry name" value="TTHA1013/TTHA0281-like"/>
</dbReference>
<dbReference type="Gene3D" id="3.30.160.250">
    <property type="match status" value="1"/>
</dbReference>
<dbReference type="SUPFAM" id="SSF143100">
    <property type="entry name" value="TTHA1013/TTHA0281-like"/>
    <property type="match status" value="1"/>
</dbReference>
<sequence>MSKKTLTIKTQYGSFDCIFEPEKDMGGYVAVARKVQGAVTWGKNLAEAKRMAKEVIEGVIEAGIISRAEEQGIVHIRKNTHLVA</sequence>
<dbReference type="AlphaFoldDB" id="A0A1G2SY14"/>
<name>A0A1G2SY14_9BACT</name>
<dbReference type="Proteomes" id="UP000178538">
    <property type="component" value="Unassembled WGS sequence"/>
</dbReference>
<dbReference type="EMBL" id="MHVG01000023">
    <property type="protein sequence ID" value="OHA89893.1"/>
    <property type="molecule type" value="Genomic_DNA"/>
</dbReference>
<protein>
    <recommendedName>
        <fullName evidence="3">DUF1902 domain-containing protein</fullName>
    </recommendedName>
</protein>
<reference evidence="1 2" key="1">
    <citation type="journal article" date="2016" name="Nat. Commun.">
        <title>Thousands of microbial genomes shed light on interconnected biogeochemical processes in an aquifer system.</title>
        <authorList>
            <person name="Anantharaman K."/>
            <person name="Brown C.T."/>
            <person name="Hug L.A."/>
            <person name="Sharon I."/>
            <person name="Castelle C.J."/>
            <person name="Probst A.J."/>
            <person name="Thomas B.C."/>
            <person name="Singh A."/>
            <person name="Wilkins M.J."/>
            <person name="Karaoz U."/>
            <person name="Brodie E.L."/>
            <person name="Williams K.H."/>
            <person name="Hubbard S.S."/>
            <person name="Banfield J.F."/>
        </authorList>
    </citation>
    <scope>NUCLEOTIDE SEQUENCE [LARGE SCALE GENOMIC DNA]</scope>
</reference>
<evidence type="ECO:0008006" key="3">
    <source>
        <dbReference type="Google" id="ProtNLM"/>
    </source>
</evidence>
<gene>
    <name evidence="1" type="ORF">A2832_02020</name>
</gene>
<accession>A0A1G2SY14</accession>
<organism evidence="1 2">
    <name type="scientific">Candidatus Zambryskibacteria bacterium RIFCSPHIGHO2_01_FULL_44_22b</name>
    <dbReference type="NCBI Taxonomy" id="1802737"/>
    <lineage>
        <taxon>Bacteria</taxon>
        <taxon>Candidatus Zambryskiibacteriota</taxon>
    </lineage>
</organism>